<name>A0A1Z1FFQ1_9SPHN</name>
<feature type="domain" description="VOC" evidence="1">
    <location>
        <begin position="13"/>
        <end position="122"/>
    </location>
</feature>
<dbReference type="OrthoDB" id="9803142at2"/>
<dbReference type="RefSeq" id="WP_066849524.1">
    <property type="nucleotide sequence ID" value="NZ_CP019603.1"/>
</dbReference>
<dbReference type="Proteomes" id="UP000195807">
    <property type="component" value="Plasmid pCME4A9I"/>
</dbReference>
<dbReference type="InterPro" id="IPR004360">
    <property type="entry name" value="Glyas_Fos-R_dOase_dom"/>
</dbReference>
<dbReference type="InterPro" id="IPR029068">
    <property type="entry name" value="Glyas_Bleomycin-R_OHBP_Dase"/>
</dbReference>
<geneLocation type="plasmid" evidence="2">
    <name>pCME4A9I</name>
</geneLocation>
<evidence type="ECO:0000259" key="1">
    <source>
        <dbReference type="PROSITE" id="PS51819"/>
    </source>
</evidence>
<keyword evidence="2" id="KW-0614">Plasmid</keyword>
<proteinExistence type="predicted"/>
<reference evidence="3 5" key="2">
    <citation type="submission" date="2020-08" db="EMBL/GenBank/DDBJ databases">
        <authorList>
            <person name="Liu G."/>
            <person name="Sun C."/>
        </authorList>
    </citation>
    <scope>NUCLEOTIDE SEQUENCE [LARGE SCALE GENOMIC DNA]</scope>
    <source>
        <strain evidence="3 5">OT19</strain>
        <plasmid evidence="3 5">plas1</plasmid>
    </source>
</reference>
<evidence type="ECO:0000313" key="4">
    <source>
        <dbReference type="Proteomes" id="UP000195807"/>
    </source>
</evidence>
<feature type="domain" description="VOC" evidence="1">
    <location>
        <begin position="156"/>
        <end position="271"/>
    </location>
</feature>
<dbReference type="Proteomes" id="UP000515297">
    <property type="component" value="Plasmid plas1"/>
</dbReference>
<accession>A0A1Z1FFQ1</accession>
<organism evidence="2 4">
    <name type="scientific">Croceicoccus marinus</name>
    <dbReference type="NCBI Taxonomy" id="450378"/>
    <lineage>
        <taxon>Bacteria</taxon>
        <taxon>Pseudomonadati</taxon>
        <taxon>Pseudomonadota</taxon>
        <taxon>Alphaproteobacteria</taxon>
        <taxon>Sphingomonadales</taxon>
        <taxon>Erythrobacteraceae</taxon>
        <taxon>Croceicoccus</taxon>
    </lineage>
</organism>
<evidence type="ECO:0000313" key="3">
    <source>
        <dbReference type="EMBL" id="QNE07024.1"/>
    </source>
</evidence>
<dbReference type="Pfam" id="PF00903">
    <property type="entry name" value="Glyoxalase"/>
    <property type="match status" value="2"/>
</dbReference>
<gene>
    <name evidence="2" type="ORF">A9D14_14755</name>
    <name evidence="3" type="ORF">H4O24_18490</name>
</gene>
<dbReference type="EMBL" id="CP019603">
    <property type="protein sequence ID" value="ARU17639.1"/>
    <property type="molecule type" value="Genomic_DNA"/>
</dbReference>
<geneLocation type="plasmid" evidence="3 5">
    <name>plas1</name>
</geneLocation>
<dbReference type="KEGG" id="cman:A9D14_14755"/>
<dbReference type="SUPFAM" id="SSF54593">
    <property type="entry name" value="Glyoxalase/Bleomycin resistance protein/Dihydroxybiphenyl dioxygenase"/>
    <property type="match status" value="1"/>
</dbReference>
<sequence length="313" mass="34199">MAQKRAGALGVHSIDHFGLQVPDLAVAKDFYTAFGLDVRETDAGLELYTFGHDQCWARIVEGPVKQLRYISFGVYEEDEAPLLARLDENGVKRIEASAKAPNCGTWILGFDDMPIHLAVAEKCSPDAKTQFQTTSSAAGESGAIFNSKAPKTKPRNLSHFAIFTSDVMAATQWYEENLGLRLSDGSGPVVAFLHGPHGSDHHLLALVGSTHRGMHHSSWDVGSFQEVGLGSAQMMRAGYKEGWGVGRHVLGGNYFYYARDPWGSYAEFSADIDFIPADCEWPAAQHSPDDSFYLWGPDVPPELVLNLEPGAPE</sequence>
<keyword evidence="4" id="KW-1185">Reference proteome</keyword>
<dbReference type="STRING" id="450378.GCA_001661675_02965"/>
<dbReference type="EMBL" id="CP060053">
    <property type="protein sequence ID" value="QNE07024.1"/>
    <property type="molecule type" value="Genomic_DNA"/>
</dbReference>
<evidence type="ECO:0000313" key="2">
    <source>
        <dbReference type="EMBL" id="ARU17639.1"/>
    </source>
</evidence>
<dbReference type="AlphaFoldDB" id="A0A1Z1FFQ1"/>
<dbReference type="Gene3D" id="3.10.180.10">
    <property type="entry name" value="2,3-Dihydroxybiphenyl 1,2-Dioxygenase, domain 1"/>
    <property type="match status" value="2"/>
</dbReference>
<evidence type="ECO:0000313" key="5">
    <source>
        <dbReference type="Proteomes" id="UP000515297"/>
    </source>
</evidence>
<dbReference type="PROSITE" id="PS51819">
    <property type="entry name" value="VOC"/>
    <property type="match status" value="2"/>
</dbReference>
<protein>
    <submittedName>
        <fullName evidence="2">Metapyrocatechase</fullName>
    </submittedName>
    <submittedName>
        <fullName evidence="3">VOC family protein</fullName>
    </submittedName>
</protein>
<reference evidence="2 4" key="1">
    <citation type="submission" date="2017-01" db="EMBL/GenBank/DDBJ databases">
        <title>Complete genome sequence of esterase-producing bacterium Croceicoccus marinus E4A9.</title>
        <authorList>
            <person name="Wu Y.-H."/>
            <person name="Cheng H."/>
            <person name="Xu L."/>
            <person name="Huo Y.-Y."/>
            <person name="Wang C.-S."/>
            <person name="Xu X.-W."/>
        </authorList>
    </citation>
    <scope>NUCLEOTIDE SEQUENCE [LARGE SCALE GENOMIC DNA]</scope>
    <source>
        <strain evidence="2 4">E4A9</strain>
        <plasmid evidence="2">pCME4A9I</plasmid>
        <plasmid evidence="4">Plasmid pcme4a9i</plasmid>
    </source>
</reference>
<geneLocation type="plasmid" evidence="4">
    <name>pcme4a9i</name>
</geneLocation>
<dbReference type="InterPro" id="IPR037523">
    <property type="entry name" value="VOC_core"/>
</dbReference>